<evidence type="ECO:0000256" key="2">
    <source>
        <dbReference type="ARBA" id="ARBA00022741"/>
    </source>
</evidence>
<dbReference type="Gene3D" id="3.40.50.300">
    <property type="entry name" value="P-loop containing nucleotide triphosphate hydrolases"/>
    <property type="match status" value="1"/>
</dbReference>
<keyword evidence="1" id="KW-0813">Transport</keyword>
<dbReference type="HOGENOM" id="CLU_000604_1_22_9"/>
<feature type="domain" description="ABC transporter" evidence="4">
    <location>
        <begin position="2"/>
        <end position="226"/>
    </location>
</feature>
<dbReference type="AlphaFoldDB" id="D9S0M6"/>
<dbReference type="eggNOG" id="COG1136">
    <property type="taxonomic scope" value="Bacteria"/>
</dbReference>
<dbReference type="Proteomes" id="UP000000272">
    <property type="component" value="Chromosome"/>
</dbReference>
<dbReference type="PROSITE" id="PS00211">
    <property type="entry name" value="ABC_TRANSPORTER_1"/>
    <property type="match status" value="1"/>
</dbReference>
<protein>
    <submittedName>
        <fullName evidence="5">ABC transporter related protein</fullName>
    </submittedName>
</protein>
<dbReference type="InterPro" id="IPR017911">
    <property type="entry name" value="MacB-like_ATP-bd"/>
</dbReference>
<dbReference type="Pfam" id="PF00005">
    <property type="entry name" value="ABC_tran"/>
    <property type="match status" value="1"/>
</dbReference>
<dbReference type="CDD" id="cd03255">
    <property type="entry name" value="ABC_MJ0796_LolCDE_FtsE"/>
    <property type="match status" value="1"/>
</dbReference>
<gene>
    <name evidence="5" type="ordered locus">Toce_2171</name>
</gene>
<evidence type="ECO:0000256" key="3">
    <source>
        <dbReference type="ARBA" id="ARBA00022840"/>
    </source>
</evidence>
<evidence type="ECO:0000256" key="1">
    <source>
        <dbReference type="ARBA" id="ARBA00022448"/>
    </source>
</evidence>
<dbReference type="STRING" id="555079.Toce_2171"/>
<dbReference type="KEGG" id="toc:Toce_2171"/>
<accession>D9S0M6</accession>
<reference evidence="5 6" key="1">
    <citation type="journal article" date="2010" name="Stand. Genomic Sci.">
        <title>Complete genome sequence of Thermosediminibacter oceani type strain (JW/IW-1228P).</title>
        <authorList>
            <person name="Pitluck S."/>
            <person name="Yasawong M."/>
            <person name="Munk C."/>
            <person name="Nolan M."/>
            <person name="Lapidus A."/>
            <person name="Lucas S."/>
            <person name="Glavina Del Rio T."/>
            <person name="Tice H."/>
            <person name="Cheng J.F."/>
            <person name="Bruce D."/>
            <person name="Detter C."/>
            <person name="Tapia R."/>
            <person name="Han C."/>
            <person name="Goodwin L."/>
            <person name="Liolios K."/>
            <person name="Ivanova N."/>
            <person name="Mavromatis K."/>
            <person name="Mikhailova N."/>
            <person name="Pati A."/>
            <person name="Chen A."/>
            <person name="Palaniappan K."/>
            <person name="Land M."/>
            <person name="Hauser L."/>
            <person name="Chang Y.J."/>
            <person name="Jeffries C.D."/>
            <person name="Rohde M."/>
            <person name="Spring S."/>
            <person name="Sikorski J."/>
            <person name="Goker M."/>
            <person name="Woyke T."/>
            <person name="Bristow J."/>
            <person name="Eisen J.A."/>
            <person name="Markowitz V."/>
            <person name="Hugenholtz P."/>
            <person name="Kyrpides N.C."/>
            <person name="Klenk H.P."/>
        </authorList>
    </citation>
    <scope>NUCLEOTIDE SEQUENCE [LARGE SCALE GENOMIC DNA]</scope>
    <source>
        <strain evidence="6">ATCC BAA-1034 / DSM 16646 / JW/IW-1228P</strain>
    </source>
</reference>
<dbReference type="GO" id="GO:0005886">
    <property type="term" value="C:plasma membrane"/>
    <property type="evidence" value="ECO:0007669"/>
    <property type="project" value="TreeGrafter"/>
</dbReference>
<dbReference type="EMBL" id="CP002131">
    <property type="protein sequence ID" value="ADL08884.1"/>
    <property type="molecule type" value="Genomic_DNA"/>
</dbReference>
<organism evidence="5 6">
    <name type="scientific">Thermosediminibacter oceani (strain ATCC BAA-1034 / DSM 16646 / JW/IW-1228P)</name>
    <dbReference type="NCBI Taxonomy" id="555079"/>
    <lineage>
        <taxon>Bacteria</taxon>
        <taxon>Bacillati</taxon>
        <taxon>Bacillota</taxon>
        <taxon>Clostridia</taxon>
        <taxon>Thermosediminibacterales</taxon>
        <taxon>Thermosediminibacteraceae</taxon>
        <taxon>Thermosediminibacter</taxon>
    </lineage>
</organism>
<dbReference type="InterPro" id="IPR027417">
    <property type="entry name" value="P-loop_NTPase"/>
</dbReference>
<dbReference type="PROSITE" id="PS50893">
    <property type="entry name" value="ABC_TRANSPORTER_2"/>
    <property type="match status" value="1"/>
</dbReference>
<keyword evidence="3" id="KW-0067">ATP-binding</keyword>
<dbReference type="InterPro" id="IPR017871">
    <property type="entry name" value="ABC_transporter-like_CS"/>
</dbReference>
<evidence type="ECO:0000313" key="5">
    <source>
        <dbReference type="EMBL" id="ADL08884.1"/>
    </source>
</evidence>
<name>D9S0M6_THEOJ</name>
<proteinExistence type="predicted"/>
<sequence>MIELIGVSKVYGKGKNQVPVLDDINLKVDEGEFVAILGPSGSGKTTLMNILGLIDTPTSGSYIFEGKPVSELKDRELAKIRNRKIGFVFQSFNLIPDLDALENVELPLIYAGVKPTERQKRAAELLDLVGLSDRTRHRPAEMSGGQQQRVAIARALAADPPLILADEPTGNLDSRSGAEVMNILESLNVSGKTVILITHDREIAARAKRKIEIRDGKIVRDERVKD</sequence>
<dbReference type="GO" id="GO:0098796">
    <property type="term" value="C:membrane protein complex"/>
    <property type="evidence" value="ECO:0007669"/>
    <property type="project" value="UniProtKB-ARBA"/>
</dbReference>
<dbReference type="RefSeq" id="WP_013276892.1">
    <property type="nucleotide sequence ID" value="NC_014377.1"/>
</dbReference>
<dbReference type="FunFam" id="3.40.50.300:FF:000032">
    <property type="entry name" value="Export ABC transporter ATP-binding protein"/>
    <property type="match status" value="1"/>
</dbReference>
<dbReference type="InterPro" id="IPR003439">
    <property type="entry name" value="ABC_transporter-like_ATP-bd"/>
</dbReference>
<dbReference type="SMART" id="SM00382">
    <property type="entry name" value="AAA"/>
    <property type="match status" value="1"/>
</dbReference>
<dbReference type="PANTHER" id="PTHR24220:SF86">
    <property type="entry name" value="ABC TRANSPORTER ABCH.1"/>
    <property type="match status" value="1"/>
</dbReference>
<dbReference type="PANTHER" id="PTHR24220">
    <property type="entry name" value="IMPORT ATP-BINDING PROTEIN"/>
    <property type="match status" value="1"/>
</dbReference>
<dbReference type="GO" id="GO:0005524">
    <property type="term" value="F:ATP binding"/>
    <property type="evidence" value="ECO:0007669"/>
    <property type="project" value="UniProtKB-KW"/>
</dbReference>
<evidence type="ECO:0000313" key="6">
    <source>
        <dbReference type="Proteomes" id="UP000000272"/>
    </source>
</evidence>
<dbReference type="SUPFAM" id="SSF52540">
    <property type="entry name" value="P-loop containing nucleoside triphosphate hydrolases"/>
    <property type="match status" value="1"/>
</dbReference>
<dbReference type="GO" id="GO:0022857">
    <property type="term" value="F:transmembrane transporter activity"/>
    <property type="evidence" value="ECO:0007669"/>
    <property type="project" value="TreeGrafter"/>
</dbReference>
<keyword evidence="6" id="KW-1185">Reference proteome</keyword>
<keyword evidence="2" id="KW-0547">Nucleotide-binding</keyword>
<dbReference type="GO" id="GO:0016887">
    <property type="term" value="F:ATP hydrolysis activity"/>
    <property type="evidence" value="ECO:0007669"/>
    <property type="project" value="InterPro"/>
</dbReference>
<evidence type="ECO:0000259" key="4">
    <source>
        <dbReference type="PROSITE" id="PS50893"/>
    </source>
</evidence>
<dbReference type="InterPro" id="IPR015854">
    <property type="entry name" value="ABC_transpr_LolD-like"/>
</dbReference>
<dbReference type="InterPro" id="IPR003593">
    <property type="entry name" value="AAA+_ATPase"/>
</dbReference>